<dbReference type="OrthoDB" id="9779910at2"/>
<evidence type="ECO:0000313" key="3">
    <source>
        <dbReference type="EMBL" id="SER29890.1"/>
    </source>
</evidence>
<evidence type="ECO:0000259" key="2">
    <source>
        <dbReference type="Pfam" id="PF00156"/>
    </source>
</evidence>
<dbReference type="InterPro" id="IPR000836">
    <property type="entry name" value="PRTase_dom"/>
</dbReference>
<dbReference type="Pfam" id="PF00156">
    <property type="entry name" value="Pribosyltran"/>
    <property type="match status" value="1"/>
</dbReference>
<protein>
    <submittedName>
        <fullName evidence="3">Competence protein ComFC</fullName>
    </submittedName>
</protein>
<dbReference type="STRING" id="137733.SAMN05421767_13315"/>
<dbReference type="InterPro" id="IPR051910">
    <property type="entry name" value="ComF/GntX_DNA_util-trans"/>
</dbReference>
<gene>
    <name evidence="3" type="ORF">SAMN05421767_13315</name>
</gene>
<proteinExistence type="inferred from homology"/>
<dbReference type="AlphaFoldDB" id="A0A1H9N1M5"/>
<accession>A0A1H9N1M5</accession>
<evidence type="ECO:0000313" key="4">
    <source>
        <dbReference type="Proteomes" id="UP000198556"/>
    </source>
</evidence>
<dbReference type="Gene3D" id="3.40.50.2020">
    <property type="match status" value="1"/>
</dbReference>
<dbReference type="InterPro" id="IPR029057">
    <property type="entry name" value="PRTase-like"/>
</dbReference>
<dbReference type="PANTHER" id="PTHR47505:SF1">
    <property type="entry name" value="DNA UTILIZATION PROTEIN YHGH"/>
    <property type="match status" value="1"/>
</dbReference>
<keyword evidence="4" id="KW-1185">Reference proteome</keyword>
<reference evidence="3 4" key="1">
    <citation type="submission" date="2016-10" db="EMBL/GenBank/DDBJ databases">
        <authorList>
            <person name="de Groot N.N."/>
        </authorList>
    </citation>
    <scope>NUCLEOTIDE SEQUENCE [LARGE SCALE GENOMIC DNA]</scope>
    <source>
        <strain evidence="3 4">DSM 15827</strain>
    </source>
</reference>
<evidence type="ECO:0000256" key="1">
    <source>
        <dbReference type="ARBA" id="ARBA00008007"/>
    </source>
</evidence>
<dbReference type="SUPFAM" id="SSF53271">
    <property type="entry name" value="PRTase-like"/>
    <property type="match status" value="1"/>
</dbReference>
<dbReference type="PANTHER" id="PTHR47505">
    <property type="entry name" value="DNA UTILIZATION PROTEIN YHGH"/>
    <property type="match status" value="1"/>
</dbReference>
<dbReference type="EMBL" id="FOGF01000033">
    <property type="protein sequence ID" value="SER29890.1"/>
    <property type="molecule type" value="Genomic_DNA"/>
</dbReference>
<sequence length="223" mass="25863">MSNCMWCGCDMPDKFTMMSFFRTPKEEHLCHNCQQLLASYKGELCCKGCGRTSTKEYCLDCQKWLEKDGQLVVCNQALFHYDEAAKDWMSRYKFQGDCLLAWMLIDAIKICLKDYQAYKIVPIPSSKASLVKRQFKAVEYPLQLAGIHYENLLQDVRIGKKQSEKTRQERLLLEQPFKILGNITNKNILLIDDVYTTGSTLHRAAELLKENNVQCVKSVTFFR</sequence>
<dbReference type="RefSeq" id="WP_089747346.1">
    <property type="nucleotide sequence ID" value="NZ_FOGF01000033.1"/>
</dbReference>
<dbReference type="Proteomes" id="UP000198556">
    <property type="component" value="Unassembled WGS sequence"/>
</dbReference>
<organism evidence="3 4">
    <name type="scientific">Granulicatella balaenopterae</name>
    <dbReference type="NCBI Taxonomy" id="137733"/>
    <lineage>
        <taxon>Bacteria</taxon>
        <taxon>Bacillati</taxon>
        <taxon>Bacillota</taxon>
        <taxon>Bacilli</taxon>
        <taxon>Lactobacillales</taxon>
        <taxon>Carnobacteriaceae</taxon>
        <taxon>Granulicatella</taxon>
    </lineage>
</organism>
<dbReference type="CDD" id="cd06223">
    <property type="entry name" value="PRTases_typeI"/>
    <property type="match status" value="1"/>
</dbReference>
<feature type="domain" description="Phosphoribosyltransferase" evidence="2">
    <location>
        <begin position="150"/>
        <end position="222"/>
    </location>
</feature>
<comment type="similarity">
    <text evidence="1">Belongs to the ComF/GntX family.</text>
</comment>
<name>A0A1H9N1M5_9LACT</name>